<dbReference type="OrthoDB" id="441812at2759"/>
<organism evidence="5 6">
    <name type="scientific">Stentor coeruleus</name>
    <dbReference type="NCBI Taxonomy" id="5963"/>
    <lineage>
        <taxon>Eukaryota</taxon>
        <taxon>Sar</taxon>
        <taxon>Alveolata</taxon>
        <taxon>Ciliophora</taxon>
        <taxon>Postciliodesmatophora</taxon>
        <taxon>Heterotrichea</taxon>
        <taxon>Heterotrichida</taxon>
        <taxon>Stentoridae</taxon>
        <taxon>Stentor</taxon>
    </lineage>
</organism>
<dbReference type="Gene3D" id="3.90.1420.10">
    <property type="entry name" value="Rubisco LSMT, substrate-binding domain"/>
    <property type="match status" value="1"/>
</dbReference>
<dbReference type="PANTHER" id="PTHR13271">
    <property type="entry name" value="UNCHARACTERIZED PUTATIVE METHYLTRANSFERASE"/>
    <property type="match status" value="1"/>
</dbReference>
<keyword evidence="2" id="KW-0808">Transferase</keyword>
<evidence type="ECO:0000256" key="1">
    <source>
        <dbReference type="ARBA" id="ARBA00022603"/>
    </source>
</evidence>
<dbReference type="GO" id="GO:0005634">
    <property type="term" value="C:nucleus"/>
    <property type="evidence" value="ECO:0007669"/>
    <property type="project" value="TreeGrafter"/>
</dbReference>
<gene>
    <name evidence="5" type="ORF">SteCoe_25179</name>
</gene>
<protein>
    <recommendedName>
        <fullName evidence="4">Rubisco LSMT substrate-binding domain-containing protein</fullName>
    </recommendedName>
</protein>
<reference evidence="5 6" key="1">
    <citation type="submission" date="2016-11" db="EMBL/GenBank/DDBJ databases">
        <title>The macronuclear genome of Stentor coeruleus: a giant cell with tiny introns.</title>
        <authorList>
            <person name="Slabodnick M."/>
            <person name="Ruby J.G."/>
            <person name="Reiff S.B."/>
            <person name="Swart E.C."/>
            <person name="Gosai S."/>
            <person name="Prabakaran S."/>
            <person name="Witkowska E."/>
            <person name="Larue G.E."/>
            <person name="Fisher S."/>
            <person name="Freeman R.M."/>
            <person name="Gunawardena J."/>
            <person name="Chu W."/>
            <person name="Stover N.A."/>
            <person name="Gregory B.D."/>
            <person name="Nowacki M."/>
            <person name="Derisi J."/>
            <person name="Roy S.W."/>
            <person name="Marshall W.F."/>
            <person name="Sood P."/>
        </authorList>
    </citation>
    <scope>NUCLEOTIDE SEQUENCE [LARGE SCALE GENOMIC DNA]</scope>
    <source>
        <strain evidence="5">WM001</strain>
    </source>
</reference>
<keyword evidence="1" id="KW-0489">Methyltransferase</keyword>
<keyword evidence="6" id="KW-1185">Reference proteome</keyword>
<dbReference type="InterPro" id="IPR015353">
    <property type="entry name" value="Rubisco_LSMT_subst-bd"/>
</dbReference>
<dbReference type="SUPFAM" id="SSF81822">
    <property type="entry name" value="RuBisCo LSMT C-terminal, substrate-binding domain"/>
    <property type="match status" value="1"/>
</dbReference>
<evidence type="ECO:0000313" key="6">
    <source>
        <dbReference type="Proteomes" id="UP000187209"/>
    </source>
</evidence>
<dbReference type="Proteomes" id="UP000187209">
    <property type="component" value="Unassembled WGS sequence"/>
</dbReference>
<dbReference type="AlphaFoldDB" id="A0A1R2BFV2"/>
<evidence type="ECO:0000259" key="4">
    <source>
        <dbReference type="Pfam" id="PF09273"/>
    </source>
</evidence>
<dbReference type="Pfam" id="PF09273">
    <property type="entry name" value="Rubis-subs-bind"/>
    <property type="match status" value="1"/>
</dbReference>
<name>A0A1R2BFV2_9CILI</name>
<accession>A0A1R2BFV2</accession>
<dbReference type="SUPFAM" id="SSF82199">
    <property type="entry name" value="SET domain"/>
    <property type="match status" value="1"/>
</dbReference>
<evidence type="ECO:0000256" key="3">
    <source>
        <dbReference type="ARBA" id="ARBA00022691"/>
    </source>
</evidence>
<evidence type="ECO:0000313" key="5">
    <source>
        <dbReference type="EMBL" id="OMJ75653.1"/>
    </source>
</evidence>
<comment type="caution">
    <text evidence="5">The sequence shown here is derived from an EMBL/GenBank/DDBJ whole genome shotgun (WGS) entry which is preliminary data.</text>
</comment>
<dbReference type="GO" id="GO:0032259">
    <property type="term" value="P:methylation"/>
    <property type="evidence" value="ECO:0007669"/>
    <property type="project" value="UniProtKB-KW"/>
</dbReference>
<dbReference type="InterPro" id="IPR046341">
    <property type="entry name" value="SET_dom_sf"/>
</dbReference>
<sequence>MYKPYPGAEILQPSEEVQKMFDWAHRMGIKWPKIVYPVLFPPGYIGSMAVEDIFPGDAIVTSPNNALLTSRVAKESDLLSIFEENSSYYNNENAYCSDLIITSFLLYEKSKGPASKWYEFIGYQPKTPSNLQDWSELELSELQDKDLIFDTIKTIENWKNVWESWVQVMKNYPEKFTEELLSFKEFTWATRLIGTRTFGKFAPYLTFFPVGELLNHDNVESYYIYLGSEDIADSSKRYSGIINDEDHDGWIYEENPAIDLGNYSLSLLSYAFNDGKGSEIFEEIKAKAQELDVLEQAEEEKKSVYRPPDIDLTEKPEKEMRIVAGPNEKYEKGAEVYMSYGRYSNRQLLSVYGFSLKVNKYNFAIVKVPINTLVTEDMASKIYFEDLKANDFVKFKLKEKIICMGMISMIRKLWWKLGNSIKGFFKAENLELEVEVLKRSLDVLKGYLAGFPTSFEEDGELLKRDLPLRIHFAVLYRYQVKEIIRNQIEYISYAYRILENLNSKDEIASNVDNVLGLCEEKSRIEAALKPYLDELLA</sequence>
<feature type="domain" description="Rubisco LSMT substrate-binding" evidence="4">
    <location>
        <begin position="430"/>
        <end position="484"/>
    </location>
</feature>
<evidence type="ECO:0000256" key="2">
    <source>
        <dbReference type="ARBA" id="ARBA00022679"/>
    </source>
</evidence>
<dbReference type="InterPro" id="IPR050600">
    <property type="entry name" value="SETD3_SETD6_MTase"/>
</dbReference>
<keyword evidence="3" id="KW-0949">S-adenosyl-L-methionine</keyword>
<dbReference type="CDD" id="cd10527">
    <property type="entry name" value="SET_LSMT"/>
    <property type="match status" value="1"/>
</dbReference>
<proteinExistence type="predicted"/>
<dbReference type="EMBL" id="MPUH01000678">
    <property type="protein sequence ID" value="OMJ75653.1"/>
    <property type="molecule type" value="Genomic_DNA"/>
</dbReference>
<dbReference type="Gene3D" id="3.90.1410.10">
    <property type="entry name" value="set domain protein methyltransferase, domain 1"/>
    <property type="match status" value="1"/>
</dbReference>
<dbReference type="PANTHER" id="PTHR13271:SF34">
    <property type="entry name" value="N-LYSINE METHYLTRANSFERASE SETD6"/>
    <property type="match status" value="1"/>
</dbReference>
<dbReference type="GO" id="GO:0016279">
    <property type="term" value="F:protein-lysine N-methyltransferase activity"/>
    <property type="evidence" value="ECO:0007669"/>
    <property type="project" value="TreeGrafter"/>
</dbReference>
<dbReference type="InterPro" id="IPR036464">
    <property type="entry name" value="Rubisco_LSMT_subst-bd_sf"/>
</dbReference>